<dbReference type="AlphaFoldDB" id="H2J7H4"/>
<dbReference type="KEGG" id="mpz:Marpi_2092"/>
<dbReference type="RefSeq" id="WP_014297537.1">
    <property type="nucleotide sequence ID" value="NC_016751.1"/>
</dbReference>
<proteinExistence type="predicted"/>
<dbReference type="OrthoDB" id="49183at2"/>
<evidence type="ECO:0000313" key="2">
    <source>
        <dbReference type="EMBL" id="AEX86467.1"/>
    </source>
</evidence>
<gene>
    <name evidence="2" type="ordered locus">Marpi_2092</name>
</gene>
<accession>H2J7H4</accession>
<evidence type="ECO:0000313" key="3">
    <source>
        <dbReference type="Proteomes" id="UP000007161"/>
    </source>
</evidence>
<reference evidence="3" key="2">
    <citation type="submission" date="2012-01" db="EMBL/GenBank/DDBJ databases">
        <title>Complete sequence of chromosome of Marinitoga piezophila KA3.</title>
        <authorList>
            <person name="Lucas S."/>
            <person name="Han J."/>
            <person name="Lapidus A."/>
            <person name="Cheng J.-F."/>
            <person name="Goodwin L."/>
            <person name="Pitluck S."/>
            <person name="Peters L."/>
            <person name="Mikhailova N."/>
            <person name="Teshima H."/>
            <person name="Detter J.C."/>
            <person name="Han C."/>
            <person name="Tapia R."/>
            <person name="Land M."/>
            <person name="Hauser L."/>
            <person name="Kyrpides N."/>
            <person name="Ivanova N."/>
            <person name="Pagani I."/>
            <person name="Jebbar M."/>
            <person name="Vannier P."/>
            <person name="Oger P."/>
            <person name="Cario A."/>
            <person name="Bartlett D."/>
            <person name="Noll K.M."/>
            <person name="Woyke T."/>
        </authorList>
    </citation>
    <scope>NUCLEOTIDE SEQUENCE [LARGE SCALE GENOMIC DNA]</scope>
    <source>
        <strain evidence="3">DSM 14283 / JCM 11233 / KA3</strain>
    </source>
</reference>
<keyword evidence="1" id="KW-0812">Transmembrane</keyword>
<dbReference type="HOGENOM" id="CLU_1617057_0_0_0"/>
<dbReference type="STRING" id="443254.Marpi_2092"/>
<keyword evidence="1" id="KW-1133">Transmembrane helix</keyword>
<evidence type="ECO:0008006" key="4">
    <source>
        <dbReference type="Google" id="ProtNLM"/>
    </source>
</evidence>
<evidence type="ECO:0000256" key="1">
    <source>
        <dbReference type="SAM" id="Phobius"/>
    </source>
</evidence>
<sequence>MGKNLKFTFFFFILFIVIIFTIGGVKKIRIREFNEFKRNLDNQGFQYYPLNKSYFIHVFNDENTKNNLVLYIDENSEYKKIYIEYYEFFNNKIAKIKFDKIKTILNSGDFLKLKTKFEIRVIDYYFITQKYKGLYFYIYKNKNKLVILYGREKNAVEKISKILL</sequence>
<keyword evidence="1" id="KW-0472">Membrane</keyword>
<name>H2J7H4_MARPK</name>
<reference evidence="2 3" key="1">
    <citation type="journal article" date="2012" name="J. Bacteriol.">
        <title>Complete Genome Sequence of the Thermophilic, Piezophilic, Heterotrophic Bacterium Marinitoga piezophila KA3.</title>
        <authorList>
            <person name="Lucas S."/>
            <person name="Han J."/>
            <person name="Lapidus A."/>
            <person name="Cheng J.F."/>
            <person name="Goodwin L.A."/>
            <person name="Pitluck S."/>
            <person name="Peters L."/>
            <person name="Mikhailova N."/>
            <person name="Teshima H."/>
            <person name="Detter J.C."/>
            <person name="Han C."/>
            <person name="Tapia R."/>
            <person name="Land M."/>
            <person name="Hauser L."/>
            <person name="Kyrpides N.C."/>
            <person name="Ivanova N."/>
            <person name="Pagani I."/>
            <person name="Vannier P."/>
            <person name="Oger P."/>
            <person name="Bartlett D.H."/>
            <person name="Noll K.M."/>
            <person name="Woyke T."/>
            <person name="Jebbar M."/>
        </authorList>
    </citation>
    <scope>NUCLEOTIDE SEQUENCE [LARGE SCALE GENOMIC DNA]</scope>
    <source>
        <strain evidence="3">DSM 14283 / JCM 11233 / KA3</strain>
    </source>
</reference>
<keyword evidence="3" id="KW-1185">Reference proteome</keyword>
<dbReference type="Proteomes" id="UP000007161">
    <property type="component" value="Chromosome"/>
</dbReference>
<dbReference type="EMBL" id="CP003257">
    <property type="protein sequence ID" value="AEX86467.1"/>
    <property type="molecule type" value="Genomic_DNA"/>
</dbReference>
<organism evidence="2 3">
    <name type="scientific">Marinitoga piezophila (strain DSM 14283 / JCM 11233 / KA3)</name>
    <dbReference type="NCBI Taxonomy" id="443254"/>
    <lineage>
        <taxon>Bacteria</taxon>
        <taxon>Thermotogati</taxon>
        <taxon>Thermotogota</taxon>
        <taxon>Thermotogae</taxon>
        <taxon>Petrotogales</taxon>
        <taxon>Petrotogaceae</taxon>
        <taxon>Marinitoga</taxon>
    </lineage>
</organism>
<feature type="transmembrane region" description="Helical" evidence="1">
    <location>
        <begin position="6"/>
        <end position="25"/>
    </location>
</feature>
<protein>
    <recommendedName>
        <fullName evidence="4">DUF4367 domain-containing protein</fullName>
    </recommendedName>
</protein>